<dbReference type="OrthoDB" id="5296272at2"/>
<dbReference type="GO" id="GO:0051131">
    <property type="term" value="P:chaperone-mediated protein complex assembly"/>
    <property type="evidence" value="ECO:0007669"/>
    <property type="project" value="InterPro"/>
</dbReference>
<dbReference type="GO" id="GO:0051082">
    <property type="term" value="F:unfolded protein binding"/>
    <property type="evidence" value="ECO:0007669"/>
    <property type="project" value="InterPro"/>
</dbReference>
<dbReference type="SUPFAM" id="SSF89155">
    <property type="entry name" value="TorD-like"/>
    <property type="match status" value="1"/>
</dbReference>
<dbReference type="InterPro" id="IPR020945">
    <property type="entry name" value="DMSO/NO3_reduct_chaperone"/>
</dbReference>
<comment type="caution">
    <text evidence="2">The sequence shown here is derived from an EMBL/GenBank/DDBJ whole genome shotgun (WGS) entry which is preliminary data.</text>
</comment>
<name>K9D1L2_9FIRM</name>
<dbReference type="PANTHER" id="PTHR43680:SF2">
    <property type="entry name" value="NITRATE REDUCTASE MOLYBDENUM COFACTOR ASSEMBLY CHAPERONE NARJ"/>
    <property type="match status" value="1"/>
</dbReference>
<organism evidence="2 3">
    <name type="scientific">Veillonella seminalis ACS-216-V-Col6b</name>
    <dbReference type="NCBI Taxonomy" id="883156"/>
    <lineage>
        <taxon>Bacteria</taxon>
        <taxon>Bacillati</taxon>
        <taxon>Bacillota</taxon>
        <taxon>Negativicutes</taxon>
        <taxon>Veillonellales</taxon>
        <taxon>Veillonellaceae</taxon>
        <taxon>Veillonella</taxon>
    </lineage>
</organism>
<dbReference type="AlphaFoldDB" id="K9D1L2"/>
<dbReference type="GO" id="GO:0042128">
    <property type="term" value="P:nitrate assimilation"/>
    <property type="evidence" value="ECO:0007669"/>
    <property type="project" value="UniProtKB-KW"/>
</dbReference>
<dbReference type="NCBIfam" id="TIGR00684">
    <property type="entry name" value="narJ"/>
    <property type="match status" value="1"/>
</dbReference>
<sequence length="189" mass="21711">MSKTMETMNQVVPDQTTLDKEALQLSAYLLSYPSAEWRQALPDVQTAWRAWTDSPLKESLGAVLDYILNEQPREYEDEYVRVFDFSGNTNMYLTSYDATNAEEQASELLVYKEFFQKHGYDIARELPDYVPALLELCSTLEPVEALEILQHGKEALTTLRQRLIDGKQVHAFVLDVVLQIVERWEGTLG</sequence>
<dbReference type="HOGENOM" id="CLU_084469_1_1_9"/>
<proteinExistence type="predicted"/>
<dbReference type="RefSeq" id="WP_006555913.1">
    <property type="nucleotide sequence ID" value="NZ_JH992937.1"/>
</dbReference>
<evidence type="ECO:0000256" key="1">
    <source>
        <dbReference type="ARBA" id="ARBA00023063"/>
    </source>
</evidence>
<keyword evidence="3" id="KW-1185">Reference proteome</keyword>
<dbReference type="Pfam" id="PF02613">
    <property type="entry name" value="Nitrate_red_del"/>
    <property type="match status" value="1"/>
</dbReference>
<reference evidence="2 3" key="1">
    <citation type="submission" date="2012-09" db="EMBL/GenBank/DDBJ databases">
        <title>The Genome Sequence of Veillonella ratti ACS-216-V-COL6B.</title>
        <authorList>
            <consortium name="The Broad Institute Genome Sequencing Platform"/>
            <person name="Earl A."/>
            <person name="Ward D."/>
            <person name="Feldgarden M."/>
            <person name="Gevers D."/>
            <person name="Saerens B."/>
            <person name="Vaneechoutte M."/>
            <person name="Walker B."/>
            <person name="Young S.K."/>
            <person name="Zeng Q."/>
            <person name="Gargeya S."/>
            <person name="Fitzgerald M."/>
            <person name="Haas B."/>
            <person name="Abouelleil A."/>
            <person name="Alvarado L."/>
            <person name="Arachchi H.M."/>
            <person name="Berlin A."/>
            <person name="Chapman S.B."/>
            <person name="Goldberg J."/>
            <person name="Griggs A."/>
            <person name="Gujja S."/>
            <person name="Hansen M."/>
            <person name="Howarth C."/>
            <person name="Imamovic A."/>
            <person name="Larimer J."/>
            <person name="McCowen C."/>
            <person name="Montmayeur A."/>
            <person name="Murphy C."/>
            <person name="Neiman D."/>
            <person name="Pearson M."/>
            <person name="Priest M."/>
            <person name="Roberts A."/>
            <person name="Saif S."/>
            <person name="Shea T."/>
            <person name="Sisk P."/>
            <person name="Sykes S."/>
            <person name="Wortman J."/>
            <person name="Nusbaum C."/>
            <person name="Birren B."/>
        </authorList>
    </citation>
    <scope>NUCLEOTIDE SEQUENCE [LARGE SCALE GENOMIC DNA]</scope>
    <source>
        <strain evidence="2 3">ACS-216-V-Col6b</strain>
    </source>
</reference>
<dbReference type="EMBL" id="AHAF01000005">
    <property type="protein sequence ID" value="EKU78409.1"/>
    <property type="molecule type" value="Genomic_DNA"/>
</dbReference>
<gene>
    <name evidence="2" type="ORF">HMPREF9282_01026</name>
</gene>
<dbReference type="STRING" id="883156.HMPREF9282_01026"/>
<evidence type="ECO:0000313" key="3">
    <source>
        <dbReference type="Proteomes" id="UP000009891"/>
    </source>
</evidence>
<dbReference type="Gene3D" id="1.10.3480.10">
    <property type="entry name" value="TorD-like"/>
    <property type="match status" value="1"/>
</dbReference>
<accession>K9D1L2</accession>
<dbReference type="InterPro" id="IPR036411">
    <property type="entry name" value="TorD-like_sf"/>
</dbReference>
<dbReference type="PATRIC" id="fig|883156.3.peg.1006"/>
<keyword evidence="1" id="KW-0534">Nitrate assimilation</keyword>
<protein>
    <submittedName>
        <fullName evidence="2">Nitrate reductase molybdenum cofactor assembly chaperone</fullName>
    </submittedName>
</protein>
<dbReference type="eggNOG" id="COG2180">
    <property type="taxonomic scope" value="Bacteria"/>
</dbReference>
<dbReference type="InterPro" id="IPR003765">
    <property type="entry name" value="NO3_reductase_chaperone_NarJ"/>
</dbReference>
<dbReference type="GO" id="GO:0016530">
    <property type="term" value="F:metallochaperone activity"/>
    <property type="evidence" value="ECO:0007669"/>
    <property type="project" value="TreeGrafter"/>
</dbReference>
<evidence type="ECO:0000313" key="2">
    <source>
        <dbReference type="EMBL" id="EKU78409.1"/>
    </source>
</evidence>
<dbReference type="PANTHER" id="PTHR43680">
    <property type="entry name" value="NITRATE REDUCTASE MOLYBDENUM COFACTOR ASSEMBLY CHAPERONE"/>
    <property type="match status" value="1"/>
</dbReference>
<dbReference type="Proteomes" id="UP000009891">
    <property type="component" value="Unassembled WGS sequence"/>
</dbReference>